<evidence type="ECO:0000313" key="11">
    <source>
        <dbReference type="Proteomes" id="UP001140206"/>
    </source>
</evidence>
<comment type="cofactor">
    <cofactor evidence="1">
        <name>a divalent metal cation</name>
        <dbReference type="ChEBI" id="CHEBI:60240"/>
    </cofactor>
</comment>
<keyword evidence="5" id="KW-0479">Metal-binding</keyword>
<feature type="domain" description="DDE Tnp4" evidence="8">
    <location>
        <begin position="70"/>
        <end position="231"/>
    </location>
</feature>
<dbReference type="GO" id="GO:0005634">
    <property type="term" value="C:nucleus"/>
    <property type="evidence" value="ECO:0007669"/>
    <property type="project" value="UniProtKB-SubCell"/>
</dbReference>
<keyword evidence="6" id="KW-0378">Hydrolase</keyword>
<evidence type="ECO:0000259" key="8">
    <source>
        <dbReference type="Pfam" id="PF13359"/>
    </source>
</evidence>
<name>A0AAV8HWT0_9POAL</name>
<evidence type="ECO:0000256" key="2">
    <source>
        <dbReference type="ARBA" id="ARBA00004123"/>
    </source>
</evidence>
<dbReference type="GO" id="GO:0046872">
    <property type="term" value="F:metal ion binding"/>
    <property type="evidence" value="ECO:0007669"/>
    <property type="project" value="UniProtKB-KW"/>
</dbReference>
<comment type="subcellular location">
    <subcellularLocation>
        <location evidence="2">Nucleus</location>
    </subcellularLocation>
</comment>
<feature type="domain" description="DUF8040" evidence="9">
    <location>
        <begin position="1"/>
        <end position="64"/>
    </location>
</feature>
<dbReference type="PANTHER" id="PTHR22930">
    <property type="match status" value="1"/>
</dbReference>
<dbReference type="GO" id="GO:0016787">
    <property type="term" value="F:hydrolase activity"/>
    <property type="evidence" value="ECO:0007669"/>
    <property type="project" value="UniProtKB-KW"/>
</dbReference>
<keyword evidence="11" id="KW-1185">Reference proteome</keyword>
<keyword evidence="7" id="KW-0539">Nucleus</keyword>
<comment type="similarity">
    <text evidence="3">Belongs to the HARBI1 family.</text>
</comment>
<gene>
    <name evidence="10" type="ORF">LUZ62_032462</name>
</gene>
<dbReference type="InterPro" id="IPR045249">
    <property type="entry name" value="HARBI1-like"/>
</dbReference>
<protein>
    <submittedName>
        <fullName evidence="10">Nuclease</fullName>
    </submittedName>
</protein>
<dbReference type="InterPro" id="IPR027806">
    <property type="entry name" value="HARBI1_dom"/>
</dbReference>
<sequence>MGTAAFERFCFILRETGRLADNKYSCVEEQVAKFLHVLSHNVRNHLIRFYFRRSLATVSNHFRKKCVGAIDGTHIRVKVSRDEVKRYRSRKQFPTHNNLVACTFDLKFTYVLAGWEGSAHDSKVLQDALSREDRLLIPRGRYYLADAGYALTPSFITPYRGVRYHLKEYSIHPPENERELFNLRHSSLRNAVERSIGVLKKKFPIIASGSEPYYDEETVSDVFLACCIIHNYLMGVDPDEELIAEVDEEIMHSEIESNTLSSSSSRNDNYRLGEHIRDDIALKMWHDYNLNAS</sequence>
<evidence type="ECO:0000256" key="4">
    <source>
        <dbReference type="ARBA" id="ARBA00022722"/>
    </source>
</evidence>
<comment type="caution">
    <text evidence="10">The sequence shown here is derived from an EMBL/GenBank/DDBJ whole genome shotgun (WGS) entry which is preliminary data.</text>
</comment>
<evidence type="ECO:0000256" key="1">
    <source>
        <dbReference type="ARBA" id="ARBA00001968"/>
    </source>
</evidence>
<proteinExistence type="inferred from homology"/>
<dbReference type="InterPro" id="IPR058353">
    <property type="entry name" value="DUF8040"/>
</dbReference>
<organism evidence="10 11">
    <name type="scientific">Rhynchospora pubera</name>
    <dbReference type="NCBI Taxonomy" id="906938"/>
    <lineage>
        <taxon>Eukaryota</taxon>
        <taxon>Viridiplantae</taxon>
        <taxon>Streptophyta</taxon>
        <taxon>Embryophyta</taxon>
        <taxon>Tracheophyta</taxon>
        <taxon>Spermatophyta</taxon>
        <taxon>Magnoliopsida</taxon>
        <taxon>Liliopsida</taxon>
        <taxon>Poales</taxon>
        <taxon>Cyperaceae</taxon>
        <taxon>Cyperoideae</taxon>
        <taxon>Rhynchosporeae</taxon>
        <taxon>Rhynchospora</taxon>
    </lineage>
</organism>
<accession>A0AAV8HWT0</accession>
<evidence type="ECO:0000256" key="6">
    <source>
        <dbReference type="ARBA" id="ARBA00022801"/>
    </source>
</evidence>
<dbReference type="GO" id="GO:0004518">
    <property type="term" value="F:nuclease activity"/>
    <property type="evidence" value="ECO:0007669"/>
    <property type="project" value="UniProtKB-KW"/>
</dbReference>
<dbReference type="Pfam" id="PF26138">
    <property type="entry name" value="DUF8040"/>
    <property type="match status" value="1"/>
</dbReference>
<evidence type="ECO:0000259" key="9">
    <source>
        <dbReference type="Pfam" id="PF26138"/>
    </source>
</evidence>
<evidence type="ECO:0000313" key="10">
    <source>
        <dbReference type="EMBL" id="KAJ4819896.1"/>
    </source>
</evidence>
<evidence type="ECO:0000256" key="3">
    <source>
        <dbReference type="ARBA" id="ARBA00006958"/>
    </source>
</evidence>
<keyword evidence="4" id="KW-0540">Nuclease</keyword>
<dbReference type="Proteomes" id="UP001140206">
    <property type="component" value="Chromosome 1"/>
</dbReference>
<dbReference type="AlphaFoldDB" id="A0AAV8HWT0"/>
<dbReference type="PANTHER" id="PTHR22930:SF268">
    <property type="entry name" value="NUCLEASE HARBI1"/>
    <property type="match status" value="1"/>
</dbReference>
<dbReference type="EMBL" id="JAMFTS010000001">
    <property type="protein sequence ID" value="KAJ4819896.1"/>
    <property type="molecule type" value="Genomic_DNA"/>
</dbReference>
<evidence type="ECO:0000256" key="7">
    <source>
        <dbReference type="ARBA" id="ARBA00023242"/>
    </source>
</evidence>
<evidence type="ECO:0000256" key="5">
    <source>
        <dbReference type="ARBA" id="ARBA00022723"/>
    </source>
</evidence>
<dbReference type="Pfam" id="PF13359">
    <property type="entry name" value="DDE_Tnp_4"/>
    <property type="match status" value="1"/>
</dbReference>
<reference evidence="10" key="1">
    <citation type="submission" date="2022-08" db="EMBL/GenBank/DDBJ databases">
        <authorList>
            <person name="Marques A."/>
        </authorList>
    </citation>
    <scope>NUCLEOTIDE SEQUENCE</scope>
    <source>
        <strain evidence="10">RhyPub2mFocal</strain>
        <tissue evidence="10">Leaves</tissue>
    </source>
</reference>